<feature type="signal peptide" evidence="2">
    <location>
        <begin position="1"/>
        <end position="25"/>
    </location>
</feature>
<name>A0A4R8FBN5_9RHOB</name>
<keyword evidence="1" id="KW-0472">Membrane</keyword>
<keyword evidence="1" id="KW-1133">Transmembrane helix</keyword>
<organism evidence="3 4">
    <name type="scientific">Rhodovulum visakhapatnamense</name>
    <dbReference type="NCBI Taxonomy" id="364297"/>
    <lineage>
        <taxon>Bacteria</taxon>
        <taxon>Pseudomonadati</taxon>
        <taxon>Pseudomonadota</taxon>
        <taxon>Alphaproteobacteria</taxon>
        <taxon>Rhodobacterales</taxon>
        <taxon>Paracoccaceae</taxon>
        <taxon>Rhodovulum</taxon>
    </lineage>
</organism>
<dbReference type="NCBIfam" id="TIGR03370">
    <property type="entry name" value="VPLPA-CTERM"/>
    <property type="match status" value="1"/>
</dbReference>
<accession>A0A4R8FBN5</accession>
<evidence type="ECO:0000256" key="2">
    <source>
        <dbReference type="SAM" id="SignalP"/>
    </source>
</evidence>
<sequence length="235" mass="24614">MKNYGFTAFFSGLALLGLSSLETQAATVITTLDPPLVASNGSFPGLDVDGDGWNDFYFYGGGEDGDYGAVFAAEGSPFSESLGYFSYAWLLGVEDSPGNAATAFFEPGSEVGLTSPQELGILPYAELYVAGEAGELGEIGDTAIIGFVLETYRPCVDETTQACEEGDGDDGLVEFLGYRFGWFDLERGSTIVNRYGLADLGDPAAIIPPVPLPAGLPLLLAGLGAFGLAARRRQA</sequence>
<dbReference type="InterPro" id="IPR022472">
    <property type="entry name" value="VPLPA-CTERM"/>
</dbReference>
<keyword evidence="1" id="KW-0812">Transmembrane</keyword>
<gene>
    <name evidence="3" type="ORF">EV657_1591</name>
</gene>
<dbReference type="Proteomes" id="UP000295484">
    <property type="component" value="Unassembled WGS sequence"/>
</dbReference>
<reference evidence="3 4" key="1">
    <citation type="submission" date="2019-03" db="EMBL/GenBank/DDBJ databases">
        <title>Genomic Encyclopedia of Type Strains, Phase IV (KMG-IV): sequencing the most valuable type-strain genomes for metagenomic binning, comparative biology and taxonomic classification.</title>
        <authorList>
            <person name="Goeker M."/>
        </authorList>
    </citation>
    <scope>NUCLEOTIDE SEQUENCE [LARGE SCALE GENOMIC DNA]</scope>
    <source>
        <strain evidence="3 4">JA181</strain>
    </source>
</reference>
<dbReference type="EMBL" id="SOEB01000059">
    <property type="protein sequence ID" value="TDX19611.1"/>
    <property type="molecule type" value="Genomic_DNA"/>
</dbReference>
<evidence type="ECO:0000313" key="4">
    <source>
        <dbReference type="Proteomes" id="UP000295484"/>
    </source>
</evidence>
<comment type="caution">
    <text evidence="3">The sequence shown here is derived from an EMBL/GenBank/DDBJ whole genome shotgun (WGS) entry which is preliminary data.</text>
</comment>
<protein>
    <submittedName>
        <fullName evidence="3">Putative secreted protein</fullName>
    </submittedName>
</protein>
<evidence type="ECO:0000256" key="1">
    <source>
        <dbReference type="SAM" id="Phobius"/>
    </source>
</evidence>
<feature type="chain" id="PRO_5020514350" evidence="2">
    <location>
        <begin position="26"/>
        <end position="235"/>
    </location>
</feature>
<dbReference type="RefSeq" id="WP_134079800.1">
    <property type="nucleotide sequence ID" value="NZ_SOEB01000059.1"/>
</dbReference>
<evidence type="ECO:0000313" key="3">
    <source>
        <dbReference type="EMBL" id="TDX19611.1"/>
    </source>
</evidence>
<feature type="transmembrane region" description="Helical" evidence="1">
    <location>
        <begin position="210"/>
        <end position="230"/>
    </location>
</feature>
<dbReference type="AlphaFoldDB" id="A0A4R8FBN5"/>
<keyword evidence="2" id="KW-0732">Signal</keyword>
<proteinExistence type="predicted"/>